<dbReference type="InterPro" id="IPR001279">
    <property type="entry name" value="Metallo-B-lactamas"/>
</dbReference>
<gene>
    <name evidence="2" type="ORF">FRE64_10320</name>
</gene>
<reference evidence="2" key="1">
    <citation type="submission" date="2019-08" db="EMBL/GenBank/DDBJ databases">
        <title>Carotenoids and Carotenoid Binding Proteins in the Halophilic Cyanobacterium Euhalothece sp. ZM00.</title>
        <authorList>
            <person name="Cho S.M."/>
            <person name="Song J.Y."/>
            <person name="Park Y.-I."/>
        </authorList>
    </citation>
    <scope>NUCLEOTIDE SEQUENCE [LARGE SCALE GENOMIC DNA]</scope>
    <source>
        <strain evidence="2">Z-M001</strain>
    </source>
</reference>
<evidence type="ECO:0000313" key="2">
    <source>
        <dbReference type="EMBL" id="QDZ40313.1"/>
    </source>
</evidence>
<dbReference type="Pfam" id="PF00753">
    <property type="entry name" value="Lactamase_B"/>
    <property type="match status" value="1"/>
</dbReference>
<feature type="domain" description="Metallo-beta-lactamase" evidence="1">
    <location>
        <begin position="27"/>
        <end position="191"/>
    </location>
</feature>
<dbReference type="SMART" id="SM00849">
    <property type="entry name" value="Lactamase_B"/>
    <property type="match status" value="1"/>
</dbReference>
<protein>
    <submittedName>
        <fullName evidence="2">MBL fold metallo-hydrolase</fullName>
    </submittedName>
</protein>
<dbReference type="RefSeq" id="WP_146295996.1">
    <property type="nucleotide sequence ID" value="NZ_CP042326.1"/>
</dbReference>
<dbReference type="AlphaFoldDB" id="A0A5B8NLX7"/>
<keyword evidence="2" id="KW-0378">Hydrolase</keyword>
<dbReference type="Proteomes" id="UP000318453">
    <property type="component" value="Chromosome"/>
</dbReference>
<dbReference type="OrthoDB" id="9803916at2"/>
<organism evidence="2 3">
    <name type="scientific">Euhalothece natronophila Z-M001</name>
    <dbReference type="NCBI Taxonomy" id="522448"/>
    <lineage>
        <taxon>Bacteria</taxon>
        <taxon>Bacillati</taxon>
        <taxon>Cyanobacteriota</taxon>
        <taxon>Cyanophyceae</taxon>
        <taxon>Oscillatoriophycideae</taxon>
        <taxon>Chroococcales</taxon>
        <taxon>Halothecacae</taxon>
        <taxon>Halothece cluster</taxon>
        <taxon>Euhalothece</taxon>
    </lineage>
</organism>
<evidence type="ECO:0000313" key="3">
    <source>
        <dbReference type="Proteomes" id="UP000318453"/>
    </source>
</evidence>
<accession>A0A5B8NLX7</accession>
<dbReference type="GO" id="GO:0016787">
    <property type="term" value="F:hydrolase activity"/>
    <property type="evidence" value="ECO:0007669"/>
    <property type="project" value="UniProtKB-KW"/>
</dbReference>
<keyword evidence="3" id="KW-1185">Reference proteome</keyword>
<dbReference type="InterPro" id="IPR050698">
    <property type="entry name" value="MBL"/>
</dbReference>
<dbReference type="Gene3D" id="3.60.15.10">
    <property type="entry name" value="Ribonuclease Z/Hydroxyacylglutathione hydrolase-like"/>
    <property type="match status" value="1"/>
</dbReference>
<evidence type="ECO:0000259" key="1">
    <source>
        <dbReference type="SMART" id="SM00849"/>
    </source>
</evidence>
<name>A0A5B8NLX7_9CHRO</name>
<dbReference type="PANTHER" id="PTHR11203">
    <property type="entry name" value="CLEAVAGE AND POLYADENYLATION SPECIFICITY FACTOR FAMILY MEMBER"/>
    <property type="match status" value="1"/>
</dbReference>
<dbReference type="EMBL" id="CP042326">
    <property type="protein sequence ID" value="QDZ40313.1"/>
    <property type="molecule type" value="Genomic_DNA"/>
</dbReference>
<dbReference type="GO" id="GO:0004521">
    <property type="term" value="F:RNA endonuclease activity"/>
    <property type="evidence" value="ECO:0007669"/>
    <property type="project" value="TreeGrafter"/>
</dbReference>
<dbReference type="SUPFAM" id="SSF56281">
    <property type="entry name" value="Metallo-hydrolase/oxidoreductase"/>
    <property type="match status" value="1"/>
</dbReference>
<sequence length="542" mass="61719">MSQPPSSFNNDEIPLFCYPYAVGNQGEGVCFLLQIGEHRLLLDCGLANVKDLVETDSPPVDWVLCSHAHWDHARGLLPLHRHFPDIPIYASEVTVQLLPLNWLEEPHIPALAQALPTRSRVALADNLVVELYPAGHLPGACAIALTYTSHQQSYRILYTGDFFLSNSRLAEGLSLEELRSFFPDILIVEGSYGTARHPHRRQQENQLMGRLSEALDQGYNIILPVPFFGLAQEILVLLRSHHQFTGRELDIWVDETISKACEAYLEILPHLPASVQNFAKHQPLFWDDRVRPRVQPLTPDSPLDQHPAIILVEETSQWQDYFYETNQHWVIFQPDYFTTPALGEKQFSSAIQSYLLAQHSDGLGTTQLIHNLRPQHVIFIHGPRNYLSDLTSLEELQNRYHLHLPQAKKQVELHIGNQFIQPAAPPETNYEGEVKEAEKTINIQLPSSIVNDPRWHNFSDTGLVKARWQGEELVLRGLSQKEIITETSDEKLPRDVASCGNCRHRKRQHCRNPASPLYGFQVTPQGYCPVFEPLLDNQEDES</sequence>
<dbReference type="PANTHER" id="PTHR11203:SF37">
    <property type="entry name" value="INTEGRATOR COMPLEX SUBUNIT 11"/>
    <property type="match status" value="1"/>
</dbReference>
<proteinExistence type="predicted"/>
<dbReference type="InterPro" id="IPR036866">
    <property type="entry name" value="RibonucZ/Hydroxyglut_hydro"/>
</dbReference>
<dbReference type="KEGG" id="enn:FRE64_10320"/>